<dbReference type="AlphaFoldDB" id="A0A6F8YD38"/>
<reference evidence="1 2" key="1">
    <citation type="submission" date="2020-03" db="EMBL/GenBank/DDBJ databases">
        <title>Whole genome shotgun sequence of Phytohabitans suffuscus NBRC 105367.</title>
        <authorList>
            <person name="Komaki H."/>
            <person name="Tamura T."/>
        </authorList>
    </citation>
    <scope>NUCLEOTIDE SEQUENCE [LARGE SCALE GENOMIC DNA]</scope>
    <source>
        <strain evidence="1 2">NBRC 105367</strain>
    </source>
</reference>
<dbReference type="RefSeq" id="WP_173154996.1">
    <property type="nucleotide sequence ID" value="NZ_AP022871.1"/>
</dbReference>
<proteinExistence type="predicted"/>
<sequence length="159" mass="17419">MSTLKQASGGPLFVIATSNTMVHVYRDVQSLVDTREIKPGQLKSIEFFDVQGRKLVPVLSDTGALTGLKDSGTPANPPGVQQRLYTTRANLASSVDVRIARHEPKVTRDEALSNLAVLEGRSLPDCYVLLEPIFSHSYAGAGPVQPLHDGSWWHNFWAH</sequence>
<dbReference type="KEGG" id="psuu:Psuf_013290"/>
<gene>
    <name evidence="1" type="ORF">Psuf_013290</name>
</gene>
<protein>
    <submittedName>
        <fullName evidence="1">Uncharacterized protein</fullName>
    </submittedName>
</protein>
<dbReference type="Proteomes" id="UP000503011">
    <property type="component" value="Chromosome"/>
</dbReference>
<evidence type="ECO:0000313" key="2">
    <source>
        <dbReference type="Proteomes" id="UP000503011"/>
    </source>
</evidence>
<evidence type="ECO:0000313" key="1">
    <source>
        <dbReference type="EMBL" id="BCB84016.1"/>
    </source>
</evidence>
<accession>A0A6F8YD38</accession>
<dbReference type="EMBL" id="AP022871">
    <property type="protein sequence ID" value="BCB84016.1"/>
    <property type="molecule type" value="Genomic_DNA"/>
</dbReference>
<organism evidence="1 2">
    <name type="scientific">Phytohabitans suffuscus</name>
    <dbReference type="NCBI Taxonomy" id="624315"/>
    <lineage>
        <taxon>Bacteria</taxon>
        <taxon>Bacillati</taxon>
        <taxon>Actinomycetota</taxon>
        <taxon>Actinomycetes</taxon>
        <taxon>Micromonosporales</taxon>
        <taxon>Micromonosporaceae</taxon>
    </lineage>
</organism>
<keyword evidence="2" id="KW-1185">Reference proteome</keyword>
<reference evidence="1 2" key="2">
    <citation type="submission" date="2020-03" db="EMBL/GenBank/DDBJ databases">
        <authorList>
            <person name="Ichikawa N."/>
            <person name="Kimura A."/>
            <person name="Kitahashi Y."/>
            <person name="Uohara A."/>
        </authorList>
    </citation>
    <scope>NUCLEOTIDE SEQUENCE [LARGE SCALE GENOMIC DNA]</scope>
    <source>
        <strain evidence="1 2">NBRC 105367</strain>
    </source>
</reference>
<name>A0A6F8YD38_9ACTN</name>